<name>A0ABS2P2W9_9BACI</name>
<accession>A0ABS2P2W9</accession>
<organism evidence="1 2">
    <name type="scientific">Sutcliffiella tianshenii</name>
    <dbReference type="NCBI Taxonomy" id="1463404"/>
    <lineage>
        <taxon>Bacteria</taxon>
        <taxon>Bacillati</taxon>
        <taxon>Bacillota</taxon>
        <taxon>Bacilli</taxon>
        <taxon>Bacillales</taxon>
        <taxon>Bacillaceae</taxon>
        <taxon>Sutcliffiella</taxon>
    </lineage>
</organism>
<protein>
    <recommendedName>
        <fullName evidence="3">DUF3907 domain-containing protein</fullName>
    </recommendedName>
</protein>
<dbReference type="RefSeq" id="WP_204418066.1">
    <property type="nucleotide sequence ID" value="NZ_JAFBED010000006.1"/>
</dbReference>
<keyword evidence="2" id="KW-1185">Reference proteome</keyword>
<evidence type="ECO:0000313" key="1">
    <source>
        <dbReference type="EMBL" id="MBM7621299.1"/>
    </source>
</evidence>
<dbReference type="InterPro" id="IPR025013">
    <property type="entry name" value="DUF3907"/>
</dbReference>
<dbReference type="Proteomes" id="UP000737402">
    <property type="component" value="Unassembled WGS sequence"/>
</dbReference>
<evidence type="ECO:0008006" key="3">
    <source>
        <dbReference type="Google" id="ProtNLM"/>
    </source>
</evidence>
<proteinExistence type="predicted"/>
<sequence length="162" mass="18757">MANTIVKAQTEQVESFLGNTVHQLNEFLNEVTLSSLMEESAGSKEYVSLLLANTRRLAVFCDEGHNACQVILKSEPFRKSAAEKVLYNIYHQCIEEFFAPRNDAWYEDSRSAYTGKNSIQFHEAPPTQLKAVVRHLESEFQTIREELEYYETDYRTKMMQSN</sequence>
<evidence type="ECO:0000313" key="2">
    <source>
        <dbReference type="Proteomes" id="UP000737402"/>
    </source>
</evidence>
<comment type="caution">
    <text evidence="1">The sequence shown here is derived from an EMBL/GenBank/DDBJ whole genome shotgun (WGS) entry which is preliminary data.</text>
</comment>
<gene>
    <name evidence="1" type="ORF">JOC95_003172</name>
</gene>
<dbReference type="Pfam" id="PF13047">
    <property type="entry name" value="DUF3907"/>
    <property type="match status" value="1"/>
</dbReference>
<reference evidence="1 2" key="1">
    <citation type="submission" date="2021-01" db="EMBL/GenBank/DDBJ databases">
        <title>Genomic Encyclopedia of Type Strains, Phase IV (KMG-IV): sequencing the most valuable type-strain genomes for metagenomic binning, comparative biology and taxonomic classification.</title>
        <authorList>
            <person name="Goeker M."/>
        </authorList>
    </citation>
    <scope>NUCLEOTIDE SEQUENCE [LARGE SCALE GENOMIC DNA]</scope>
    <source>
        <strain evidence="1 2">DSM 25879</strain>
    </source>
</reference>
<dbReference type="EMBL" id="JAFBED010000006">
    <property type="protein sequence ID" value="MBM7621299.1"/>
    <property type="molecule type" value="Genomic_DNA"/>
</dbReference>